<dbReference type="EMBL" id="VFQX01000072">
    <property type="protein sequence ID" value="KAF0972032.1"/>
    <property type="molecule type" value="Genomic_DNA"/>
</dbReference>
<keyword evidence="4" id="KW-0472">Membrane</keyword>
<evidence type="ECO:0008006" key="7">
    <source>
        <dbReference type="Google" id="ProtNLM"/>
    </source>
</evidence>
<evidence type="ECO:0000256" key="4">
    <source>
        <dbReference type="SAM" id="Phobius"/>
    </source>
</evidence>
<evidence type="ECO:0000313" key="6">
    <source>
        <dbReference type="Proteomes" id="UP000444721"/>
    </source>
</evidence>
<evidence type="ECO:0000256" key="1">
    <source>
        <dbReference type="ARBA" id="ARBA00022723"/>
    </source>
</evidence>
<dbReference type="OMA" id="IGPYEVY"/>
<dbReference type="Pfam" id="PF03571">
    <property type="entry name" value="Peptidase_M49"/>
    <property type="match status" value="1"/>
</dbReference>
<protein>
    <recommendedName>
        <fullName evidence="7">Peptidase family M49</fullName>
    </recommendedName>
</protein>
<sequence length="674" mass="75659">MAQRLEDDFELQDSSRGRDKSLDSIDEAATANTYEKTIGERFLSKFRWLNHVGALVILIIILLILGGLCAFAGVLFSQELGCGEVSEYLNKYETVALEQTSSYTQITTEYDKVITQIKKAADIMSEIYREQMYSENPHLRAEILPTACHGKPLALFDLNFGPWIRINDDKTFIEAPYEFLAEVPKEEIPERKLPGAGYYPHNISKIEIHEWLRTLSASDQKEALSYYTVIKKQNDKLVSVSYSDQYKAKLTKASNYLMEASKQLTNKDAALKNFLVSRAQAFLSNKYEDSDLAWMNVTDANSVLEVTIGPYETYDDELLGLKSSFEAYIGYRDTEYAQLVSTILDNLQKLEDNLPMRNAYPHRDVGALNSIRVINQIYVGGQANGAIKAVAYNLPTNDDLVQQYGSKRVVLKNVQKAKFNSILSPIAKRVVAPSQTGYVVFKAFFTQVLSHEIMHGLGPHKVVSTGQPLHEAFGSHYAPLEELKADIGGLWLLTTLLNNNTITLDFGLNSTDATAPANVLAKRAIYTSYLASIFRSVRFGVEASPQAKANAAAFNFLRTRGAIVAEKVDDHTYYAIDTAVFEHSIHDLLDELLEFMIDGDTDDTETFWNAYGKVSEEMSAVLKVFDELEETDSKIPVDLIFNQKSATVTADESTPTTRSKFEYGPRSFIRSFNF</sequence>
<dbReference type="GO" id="GO:0005737">
    <property type="term" value="C:cytoplasm"/>
    <property type="evidence" value="ECO:0007669"/>
    <property type="project" value="TreeGrafter"/>
</dbReference>
<feature type="region of interest" description="Disordered" evidence="3">
    <location>
        <begin position="1"/>
        <end position="20"/>
    </location>
</feature>
<organism evidence="5 6">
    <name type="scientific">Naegleria fowleri</name>
    <name type="common">Brain eating amoeba</name>
    <dbReference type="NCBI Taxonomy" id="5763"/>
    <lineage>
        <taxon>Eukaryota</taxon>
        <taxon>Discoba</taxon>
        <taxon>Heterolobosea</taxon>
        <taxon>Tetramitia</taxon>
        <taxon>Eutetramitia</taxon>
        <taxon>Vahlkampfiidae</taxon>
        <taxon>Naegleria</taxon>
    </lineage>
</organism>
<evidence type="ECO:0000313" key="5">
    <source>
        <dbReference type="EMBL" id="KAF0972032.1"/>
    </source>
</evidence>
<keyword evidence="2" id="KW-0378">Hydrolase</keyword>
<keyword evidence="4" id="KW-1133">Transmembrane helix</keyword>
<proteinExistence type="predicted"/>
<dbReference type="InterPro" id="IPR039461">
    <property type="entry name" value="Peptidase_M49"/>
</dbReference>
<reference evidence="5 6" key="1">
    <citation type="journal article" date="2019" name="Sci. Rep.">
        <title>Nanopore sequencing improves the draft genome of the human pathogenic amoeba Naegleria fowleri.</title>
        <authorList>
            <person name="Liechti N."/>
            <person name="Schurch N."/>
            <person name="Bruggmann R."/>
            <person name="Wittwer M."/>
        </authorList>
    </citation>
    <scope>NUCLEOTIDE SEQUENCE [LARGE SCALE GENOMIC DNA]</scope>
    <source>
        <strain evidence="5 6">ATCC 30894</strain>
    </source>
</reference>
<dbReference type="VEuPathDB" id="AmoebaDB:NF0004350"/>
<name>A0A6A5BAA8_NAEFO</name>
<dbReference type="GeneID" id="68116943"/>
<dbReference type="VEuPathDB" id="AmoebaDB:NfTy_087650"/>
<dbReference type="PANTHER" id="PTHR23422">
    <property type="entry name" value="DIPEPTIDYL PEPTIDASE III-RELATED"/>
    <property type="match status" value="1"/>
</dbReference>
<evidence type="ECO:0000256" key="2">
    <source>
        <dbReference type="ARBA" id="ARBA00022801"/>
    </source>
</evidence>
<keyword evidence="4" id="KW-0812">Transmembrane</keyword>
<evidence type="ECO:0000256" key="3">
    <source>
        <dbReference type="SAM" id="MobiDB-lite"/>
    </source>
</evidence>
<dbReference type="PANTHER" id="PTHR23422:SF9">
    <property type="entry name" value="ZN-DEPENDENT HYDROLASE"/>
    <property type="match status" value="1"/>
</dbReference>
<dbReference type="VEuPathDB" id="AmoebaDB:FDP41_009728"/>
<dbReference type="GO" id="GO:0046872">
    <property type="term" value="F:metal ion binding"/>
    <property type="evidence" value="ECO:0007669"/>
    <property type="project" value="UniProtKB-KW"/>
</dbReference>
<keyword evidence="1" id="KW-0479">Metal-binding</keyword>
<feature type="transmembrane region" description="Helical" evidence="4">
    <location>
        <begin position="52"/>
        <end position="76"/>
    </location>
</feature>
<dbReference type="RefSeq" id="XP_044556747.1">
    <property type="nucleotide sequence ID" value="XM_044713717.1"/>
</dbReference>
<dbReference type="OrthoDB" id="510307at2759"/>
<accession>A0A6A5BAA8</accession>
<dbReference type="Proteomes" id="UP000444721">
    <property type="component" value="Unassembled WGS sequence"/>
</dbReference>
<comment type="caution">
    <text evidence="5">The sequence shown here is derived from an EMBL/GenBank/DDBJ whole genome shotgun (WGS) entry which is preliminary data.</text>
</comment>
<dbReference type="GO" id="GO:0008239">
    <property type="term" value="F:dipeptidyl-peptidase activity"/>
    <property type="evidence" value="ECO:0007669"/>
    <property type="project" value="TreeGrafter"/>
</dbReference>
<dbReference type="AlphaFoldDB" id="A0A6A5BAA8"/>
<keyword evidence="6" id="KW-1185">Reference proteome</keyword>
<gene>
    <name evidence="5" type="ORF">FDP41_009728</name>
</gene>
<dbReference type="Gene3D" id="3.30.540.30">
    <property type="match status" value="1"/>
</dbReference>